<feature type="signal peptide" evidence="2">
    <location>
        <begin position="1"/>
        <end position="23"/>
    </location>
</feature>
<keyword evidence="4" id="KW-1185">Reference proteome</keyword>
<keyword evidence="2" id="KW-0732">Signal</keyword>
<protein>
    <submittedName>
        <fullName evidence="3">Uncharacterized protein</fullName>
    </submittedName>
</protein>
<feature type="chain" id="PRO_5035460477" evidence="2">
    <location>
        <begin position="24"/>
        <end position="131"/>
    </location>
</feature>
<name>A0A8K1C6F7_PYTOL</name>
<organism evidence="3 4">
    <name type="scientific">Pythium oligandrum</name>
    <name type="common">Mycoparasitic fungus</name>
    <dbReference type="NCBI Taxonomy" id="41045"/>
    <lineage>
        <taxon>Eukaryota</taxon>
        <taxon>Sar</taxon>
        <taxon>Stramenopiles</taxon>
        <taxon>Oomycota</taxon>
        <taxon>Peronosporomycetes</taxon>
        <taxon>Pythiales</taxon>
        <taxon>Pythiaceae</taxon>
        <taxon>Pythium</taxon>
    </lineage>
</organism>
<dbReference type="Proteomes" id="UP000794436">
    <property type="component" value="Unassembled WGS sequence"/>
</dbReference>
<sequence>MMQSMTLAVVLSAVLAWTSSVHGAEKRDHVIHMRVHKQVPDALNETLETLHQVVSGLTPTIVTDEEEDDGQSEEDSDEETPFIVGDIIIPPGANVVINNIEIDLDVDLDVDVDVENGAGGSGDSVEYEIES</sequence>
<proteinExistence type="predicted"/>
<evidence type="ECO:0000313" key="3">
    <source>
        <dbReference type="EMBL" id="TMW57319.1"/>
    </source>
</evidence>
<evidence type="ECO:0000313" key="4">
    <source>
        <dbReference type="Proteomes" id="UP000794436"/>
    </source>
</evidence>
<feature type="region of interest" description="Disordered" evidence="1">
    <location>
        <begin position="57"/>
        <end position="81"/>
    </location>
</feature>
<evidence type="ECO:0000256" key="2">
    <source>
        <dbReference type="SAM" id="SignalP"/>
    </source>
</evidence>
<evidence type="ECO:0000256" key="1">
    <source>
        <dbReference type="SAM" id="MobiDB-lite"/>
    </source>
</evidence>
<feature type="compositionally biased region" description="Acidic residues" evidence="1">
    <location>
        <begin position="63"/>
        <end position="80"/>
    </location>
</feature>
<comment type="caution">
    <text evidence="3">The sequence shown here is derived from an EMBL/GenBank/DDBJ whole genome shotgun (WGS) entry which is preliminary data.</text>
</comment>
<gene>
    <name evidence="3" type="ORF">Poli38472_003244</name>
</gene>
<dbReference type="EMBL" id="SPLM01000144">
    <property type="protein sequence ID" value="TMW57319.1"/>
    <property type="molecule type" value="Genomic_DNA"/>
</dbReference>
<accession>A0A8K1C6F7</accession>
<dbReference type="AlphaFoldDB" id="A0A8K1C6F7"/>
<reference evidence="3" key="1">
    <citation type="submission" date="2019-03" db="EMBL/GenBank/DDBJ databases">
        <title>Long read genome sequence of the mycoparasitic Pythium oligandrum ATCC 38472 isolated from sugarbeet rhizosphere.</title>
        <authorList>
            <person name="Gaulin E."/>
        </authorList>
    </citation>
    <scope>NUCLEOTIDE SEQUENCE</scope>
    <source>
        <strain evidence="3">ATCC 38472_TT</strain>
    </source>
</reference>